<organism evidence="1 2">
    <name type="scientific">Vibrio alginolyticus</name>
    <dbReference type="NCBI Taxonomy" id="663"/>
    <lineage>
        <taxon>Bacteria</taxon>
        <taxon>Pseudomonadati</taxon>
        <taxon>Pseudomonadota</taxon>
        <taxon>Gammaproteobacteria</taxon>
        <taxon>Vibrionales</taxon>
        <taxon>Vibrionaceae</taxon>
        <taxon>Vibrio</taxon>
    </lineage>
</organism>
<dbReference type="Proteomes" id="UP000714625">
    <property type="component" value="Unassembled WGS sequence"/>
</dbReference>
<comment type="caution">
    <text evidence="1">The sequence shown here is derived from an EMBL/GenBank/DDBJ whole genome shotgun (WGS) entry which is preliminary data.</text>
</comment>
<evidence type="ECO:0000313" key="2">
    <source>
        <dbReference type="Proteomes" id="UP000714625"/>
    </source>
</evidence>
<dbReference type="RefSeq" id="WP_053307315.1">
    <property type="nucleotide sequence ID" value="NZ_CP046812.1"/>
</dbReference>
<accession>A0AA36UV80</accession>
<sequence>MSDNMTSFDRDVAKIFDYLYDNFPRPVHMNVNEIVGGTVDTDDMYVCPKTEFAAYCVDWLVSEGFIKASGGNFAMYNQCVLTAKGLDALNSMPTSLGGKESVISKIKSGLASGSTEALKVAIGESVKAIAESAL</sequence>
<dbReference type="EMBL" id="AAXMUW010000110">
    <property type="protein sequence ID" value="EGQ9138199.1"/>
    <property type="molecule type" value="Genomic_DNA"/>
</dbReference>
<reference evidence="1" key="1">
    <citation type="submission" date="2019-11" db="EMBL/GenBank/DDBJ databases">
        <authorList>
            <consortium name="PulseNet: The National Subtyping Network for Foodborne Disease Surveillance"/>
            <person name="Tarr C.L."/>
            <person name="Trees E."/>
            <person name="Katz L.S."/>
            <person name="Carleton-Romer H.A."/>
            <person name="Stroika S."/>
            <person name="Kucerova Z."/>
            <person name="Roache K.F."/>
            <person name="Sabol A.L."/>
            <person name="Besser J."/>
            <person name="Gerner-Smidt P."/>
        </authorList>
    </citation>
    <scope>NUCLEOTIDE SEQUENCE</scope>
    <source>
        <strain evidence="1">PNUSAV001129</strain>
    </source>
</reference>
<name>A0AA36UV80_VIBAL</name>
<proteinExistence type="predicted"/>
<gene>
    <name evidence="1" type="ORF">GHY86_24175</name>
</gene>
<evidence type="ECO:0000313" key="1">
    <source>
        <dbReference type="EMBL" id="EGQ9138199.1"/>
    </source>
</evidence>
<dbReference type="AlphaFoldDB" id="A0AA36UV80"/>
<protein>
    <submittedName>
        <fullName evidence="1">Uncharacterized protein</fullName>
    </submittedName>
</protein>